<accession>A0A1D1YG83</accession>
<evidence type="ECO:0000256" key="1">
    <source>
        <dbReference type="SAM" id="Coils"/>
    </source>
</evidence>
<evidence type="ECO:0000313" key="3">
    <source>
        <dbReference type="EMBL" id="JAT53656.1"/>
    </source>
</evidence>
<keyword evidence="1" id="KW-0175">Coiled coil</keyword>
<feature type="region of interest" description="Disordered" evidence="2">
    <location>
        <begin position="120"/>
        <end position="152"/>
    </location>
</feature>
<sequence length="675" mass="75917">MERQKEVAPFHDDEEGLGGAKLPEPPLGVGAKLRRGLCAAKRGGTCTPVCAWKLEERVEDAGHTSADANRDRARAKGHLCRRVSPRFLAAASAGAGAAVSARKLGACLWEIQDLPRSRMSRVSSRARRHRDERLEGRADISPPGHREQVAASSQVTFPAISLDLKLKSGYSRKTSTELLKVLNRIWSLEDKHTSTVSLVKTLKLELEQAQARIQELSQEKQSTLHEIDSLVNHIMGDKEARKSMEQENIIATVQSLRDELEEERRLRRCSESLRERLVNELSETKSAFSKMMKDLEREKNSHNLLEDLCDEFAKGIREFEPGIRELKQKSEKGPGYGCNTLILQFSEAWLDERLQIKLADSQGDLSEKNRIMDRLQCEVGEFLQLRRLNSLNDDVLVQRDTIEDRCLRRRSLESIQLNGAVSAPRYVEDEDSVSSDMHCFELNVGTDATERHDHKHNGVQYVENLEARRNSNATKKAVGSSEMFKNQCSSSSQMKFEGHTQPCNEVKMKFMDNVPAIHRHIISEDGNDANQIYAILHQKPEEGEIREDVQGIKVKLDGARLSNQMIDNSAIDSELGHFCKSHPEGGNMEDLCEGFFCQHYSHTAGRDDASGTSHSLSSPMHRWSYHHTSPDLQISECSKLPQAMKKNSLKAKLLEARLVGQHAHPKISRDSSVGA</sequence>
<feature type="region of interest" description="Disordered" evidence="2">
    <location>
        <begin position="1"/>
        <end position="25"/>
    </location>
</feature>
<reference evidence="3" key="1">
    <citation type="submission" date="2015-07" db="EMBL/GenBank/DDBJ databases">
        <title>Transcriptome Assembly of Anthurium amnicola.</title>
        <authorList>
            <person name="Suzuki J."/>
        </authorList>
    </citation>
    <scope>NUCLEOTIDE SEQUENCE</scope>
</reference>
<dbReference type="InterPro" id="IPR043424">
    <property type="entry name" value="BLT-like"/>
</dbReference>
<organism evidence="3">
    <name type="scientific">Anthurium amnicola</name>
    <dbReference type="NCBI Taxonomy" id="1678845"/>
    <lineage>
        <taxon>Eukaryota</taxon>
        <taxon>Viridiplantae</taxon>
        <taxon>Streptophyta</taxon>
        <taxon>Embryophyta</taxon>
        <taxon>Tracheophyta</taxon>
        <taxon>Spermatophyta</taxon>
        <taxon>Magnoliopsida</taxon>
        <taxon>Liliopsida</taxon>
        <taxon>Araceae</taxon>
        <taxon>Pothoideae</taxon>
        <taxon>Potheae</taxon>
        <taxon>Anthurium</taxon>
    </lineage>
</organism>
<gene>
    <name evidence="3" type="primary">At5g41620_4</name>
    <name evidence="3" type="ORF">g.34243</name>
</gene>
<dbReference type="PANTHER" id="PTHR31071:SF9">
    <property type="entry name" value="INTRACELLULAR PROTEIN TRANSPORT PROTEIN USO1-RELATED"/>
    <property type="match status" value="1"/>
</dbReference>
<evidence type="ECO:0000256" key="2">
    <source>
        <dbReference type="SAM" id="MobiDB-lite"/>
    </source>
</evidence>
<feature type="compositionally biased region" description="Basic and acidic residues" evidence="2">
    <location>
        <begin position="129"/>
        <end position="148"/>
    </location>
</feature>
<dbReference type="PANTHER" id="PTHR31071">
    <property type="entry name" value="GB|AAF24581.1"/>
    <property type="match status" value="1"/>
</dbReference>
<dbReference type="EMBL" id="GDJX01014280">
    <property type="protein sequence ID" value="JAT53656.1"/>
    <property type="molecule type" value="Transcribed_RNA"/>
</dbReference>
<dbReference type="AlphaFoldDB" id="A0A1D1YG83"/>
<proteinExistence type="predicted"/>
<protein>
    <submittedName>
        <fullName evidence="3">Uncharacterized protein At5g41620</fullName>
    </submittedName>
</protein>
<feature type="coiled-coil region" evidence="1">
    <location>
        <begin position="199"/>
        <end position="298"/>
    </location>
</feature>
<feature type="compositionally biased region" description="Basic and acidic residues" evidence="2">
    <location>
        <begin position="1"/>
        <end position="11"/>
    </location>
</feature>
<name>A0A1D1YG83_9ARAE</name>